<dbReference type="Pfam" id="PF02348">
    <property type="entry name" value="CTP_transf_3"/>
    <property type="match status" value="1"/>
</dbReference>
<gene>
    <name evidence="1" type="ORF">ACFQQG_05440</name>
</gene>
<dbReference type="PANTHER" id="PTHR21485">
    <property type="entry name" value="HAD SUPERFAMILY MEMBERS CMAS AND KDSC"/>
    <property type="match status" value="1"/>
</dbReference>
<keyword evidence="2" id="KW-1185">Reference proteome</keyword>
<accession>A0ABD5W282</accession>
<keyword evidence="1" id="KW-0808">Transferase</keyword>
<dbReference type="InterPro" id="IPR050793">
    <property type="entry name" value="CMP-NeuNAc_synthase"/>
</dbReference>
<dbReference type="GO" id="GO:0016779">
    <property type="term" value="F:nucleotidyltransferase activity"/>
    <property type="evidence" value="ECO:0007669"/>
    <property type="project" value="UniProtKB-KW"/>
</dbReference>
<dbReference type="InterPro" id="IPR029044">
    <property type="entry name" value="Nucleotide-diphossugar_trans"/>
</dbReference>
<dbReference type="CDD" id="cd02513">
    <property type="entry name" value="CMP-NeuAc_Synthase"/>
    <property type="match status" value="1"/>
</dbReference>
<organism evidence="1 2">
    <name type="scientific">Halovenus salina</name>
    <dbReference type="NCBI Taxonomy" id="1510225"/>
    <lineage>
        <taxon>Archaea</taxon>
        <taxon>Methanobacteriati</taxon>
        <taxon>Methanobacteriota</taxon>
        <taxon>Stenosarchaea group</taxon>
        <taxon>Halobacteria</taxon>
        <taxon>Halobacteriales</taxon>
        <taxon>Haloarculaceae</taxon>
        <taxon>Halovenus</taxon>
    </lineage>
</organism>
<proteinExistence type="predicted"/>
<evidence type="ECO:0000313" key="2">
    <source>
        <dbReference type="Proteomes" id="UP001596445"/>
    </source>
</evidence>
<sequence length="225" mass="25288">MPARSGSKGVSEKNIREIRGKPLIHYTIEAAIGSERLSSFLVSTDSEEYAEIARDAGASVPFLRPAELAQDDSPTIDAVKHAVTEFEAENDSRVDATVLLQPTTPLRTAEDIDSAIETFFDSSADSLITCYETVDTHPNYMYEDDTDRRVVALRDQAEVPDRRQEFKPVYLRNGAVYVSTREVLFDRGRVYTDNPAAYIMPKERSVNIDEPFDFKLAKLLIETND</sequence>
<dbReference type="RefSeq" id="WP_382186789.1">
    <property type="nucleotide sequence ID" value="NZ_JBHSZI010000001.1"/>
</dbReference>
<dbReference type="PANTHER" id="PTHR21485:SF6">
    <property type="entry name" value="N-ACYLNEURAMINATE CYTIDYLYLTRANSFERASE-RELATED"/>
    <property type="match status" value="1"/>
</dbReference>
<dbReference type="Proteomes" id="UP001596445">
    <property type="component" value="Unassembled WGS sequence"/>
</dbReference>
<dbReference type="SUPFAM" id="SSF53448">
    <property type="entry name" value="Nucleotide-diphospho-sugar transferases"/>
    <property type="match status" value="1"/>
</dbReference>
<protein>
    <submittedName>
        <fullName evidence="1">Cytidylyltransferase domain-containing protein</fullName>
    </submittedName>
</protein>
<dbReference type="EMBL" id="JBHSZI010000001">
    <property type="protein sequence ID" value="MFC7057714.1"/>
    <property type="molecule type" value="Genomic_DNA"/>
</dbReference>
<name>A0ABD5W282_9EURY</name>
<comment type="caution">
    <text evidence="1">The sequence shown here is derived from an EMBL/GenBank/DDBJ whole genome shotgun (WGS) entry which is preliminary data.</text>
</comment>
<dbReference type="InterPro" id="IPR003329">
    <property type="entry name" value="Cytidylyl_trans"/>
</dbReference>
<keyword evidence="1" id="KW-0548">Nucleotidyltransferase</keyword>
<dbReference type="AlphaFoldDB" id="A0ABD5W282"/>
<reference evidence="1 2" key="1">
    <citation type="journal article" date="2019" name="Int. J. Syst. Evol. Microbiol.">
        <title>The Global Catalogue of Microorganisms (GCM) 10K type strain sequencing project: providing services to taxonomists for standard genome sequencing and annotation.</title>
        <authorList>
            <consortium name="The Broad Institute Genomics Platform"/>
            <consortium name="The Broad Institute Genome Sequencing Center for Infectious Disease"/>
            <person name="Wu L."/>
            <person name="Ma J."/>
        </authorList>
    </citation>
    <scope>NUCLEOTIDE SEQUENCE [LARGE SCALE GENOMIC DNA]</scope>
    <source>
        <strain evidence="1 2">JCM 30072</strain>
    </source>
</reference>
<dbReference type="Gene3D" id="3.90.550.10">
    <property type="entry name" value="Spore Coat Polysaccharide Biosynthesis Protein SpsA, Chain A"/>
    <property type="match status" value="1"/>
</dbReference>
<evidence type="ECO:0000313" key="1">
    <source>
        <dbReference type="EMBL" id="MFC7057714.1"/>
    </source>
</evidence>